<protein>
    <submittedName>
        <fullName evidence="2">Uncharacterized protein</fullName>
    </submittedName>
</protein>
<keyword evidence="1" id="KW-1133">Transmembrane helix</keyword>
<dbReference type="RefSeq" id="WP_307682638.1">
    <property type="nucleotide sequence ID" value="NZ_JAUSQX010000001.1"/>
</dbReference>
<feature type="transmembrane region" description="Helical" evidence="1">
    <location>
        <begin position="57"/>
        <end position="78"/>
    </location>
</feature>
<reference evidence="2 3" key="1">
    <citation type="submission" date="2023-07" db="EMBL/GenBank/DDBJ databases">
        <title>Sequencing the genomes of 1000 actinobacteria strains.</title>
        <authorList>
            <person name="Klenk H.-P."/>
        </authorList>
    </citation>
    <scope>NUCLEOTIDE SEQUENCE [LARGE SCALE GENOMIC DNA]</scope>
    <source>
        <strain evidence="2 3">DSM 17163</strain>
    </source>
</reference>
<comment type="caution">
    <text evidence="2">The sequence shown here is derived from an EMBL/GenBank/DDBJ whole genome shotgun (WGS) entry which is preliminary data.</text>
</comment>
<dbReference type="EMBL" id="JAUSQX010000001">
    <property type="protein sequence ID" value="MDP9806413.1"/>
    <property type="molecule type" value="Genomic_DNA"/>
</dbReference>
<keyword evidence="3" id="KW-1185">Reference proteome</keyword>
<gene>
    <name evidence="2" type="ORF">J2S70_000995</name>
</gene>
<evidence type="ECO:0000313" key="3">
    <source>
        <dbReference type="Proteomes" id="UP001243212"/>
    </source>
</evidence>
<dbReference type="Proteomes" id="UP001243212">
    <property type="component" value="Unassembled WGS sequence"/>
</dbReference>
<evidence type="ECO:0000313" key="2">
    <source>
        <dbReference type="EMBL" id="MDP9806413.1"/>
    </source>
</evidence>
<proteinExistence type="predicted"/>
<keyword evidence="1" id="KW-0472">Membrane</keyword>
<sequence>MASHTDLVARIAESGAIPADRPIDHARRIITAITIGTFLGTFAGIFANFSEFTLGKMLVAFVPSLVMVILFLVVWQVVKTPRTGDPVPVIARTLATSESPFLRYVKNGSNKGLLVPVVVAPTDGSDAFRSVILLRETVPGVEVTEPEVGTLMALQQVEPGMGELANIAEVTPEQVELRDRLMRRPRILSNRAPALPMRRGVFERIPGWAAAQWWGGIVIAGLLVFAVISLLA</sequence>
<organism evidence="2 3">
    <name type="scientific">Trueperella bonasi</name>
    <dbReference type="NCBI Taxonomy" id="312286"/>
    <lineage>
        <taxon>Bacteria</taxon>
        <taxon>Bacillati</taxon>
        <taxon>Actinomycetota</taxon>
        <taxon>Actinomycetes</taxon>
        <taxon>Actinomycetales</taxon>
        <taxon>Actinomycetaceae</taxon>
        <taxon>Trueperella</taxon>
    </lineage>
</organism>
<evidence type="ECO:0000256" key="1">
    <source>
        <dbReference type="SAM" id="Phobius"/>
    </source>
</evidence>
<keyword evidence="1" id="KW-0812">Transmembrane</keyword>
<feature type="transmembrane region" description="Helical" evidence="1">
    <location>
        <begin position="211"/>
        <end position="231"/>
    </location>
</feature>
<name>A0ABT9NHD1_9ACTO</name>
<feature type="transmembrane region" description="Helical" evidence="1">
    <location>
        <begin position="29"/>
        <end position="50"/>
    </location>
</feature>
<accession>A0ABT9NHD1</accession>